<evidence type="ECO:0000256" key="4">
    <source>
        <dbReference type="SAM" id="MobiDB-lite"/>
    </source>
</evidence>
<dbReference type="Pfam" id="PF22770">
    <property type="entry name" value="POP1_C"/>
    <property type="match status" value="1"/>
</dbReference>
<dbReference type="PANTHER" id="PTHR22731:SF3">
    <property type="entry name" value="RIBONUCLEASES P_MRP PROTEIN SUBUNIT POP1"/>
    <property type="match status" value="1"/>
</dbReference>
<proteinExistence type="predicted"/>
<keyword evidence="2" id="KW-0819">tRNA processing</keyword>
<dbReference type="Proteomes" id="UP000492821">
    <property type="component" value="Unassembled WGS sequence"/>
</dbReference>
<feature type="domain" description="POPLD" evidence="6">
    <location>
        <begin position="304"/>
        <end position="394"/>
    </location>
</feature>
<sequence length="583" mass="65945">MEVTSAAINVNDLVIDRVNDIRQIFQALKSGRTTRTPMQRLPRHMRRRAMSHNIKRMPRRWRNFALAATKKAKHAAKAPSRFQRRRRRFAGGDDPTLLRTHVWHAKRYHMALTYGVKLPRKCFQKVQRNCIRKTAQGASIVDNTYFAVYTVETTPESEPSITNLLNTAAGKVLKFNQSRAQHVDLHSESLSLGPVVIRKPTPTSFEFVVHPTAANAFEALFTDVAKPQRSRAHGRARLYGPKALSTIVSAFNLTKTADENMFNDVLDGAVIVGSVWFSLNLNLPGQKPVPVTLTILSTRPHTQIDLSVPSEHFKAVWIRLVHSQCRVLGLDDEWNIRTYLGKFTYPDDAPEAVASKDVLKEETTALETKHYRRPTNRRVNYAALSPENPFDFNWEKLESEGGSELVPVKIVPLTRGVPKRFTFLYSEVDSSAPESMEVDDPPAAPSPPKVKKTFDTDENGVIEISEAPGFPKLVSMDRLFEMEPRKVLSRGMKKRRKRKAAAESPVVPEPVKLQIPQGTVIGRIIRGLRWSSPQGNHLGLGYCLRTEVDKILAEKDGIVLFRNPESRHYRQAKLIVCDRSARF</sequence>
<evidence type="ECO:0000256" key="2">
    <source>
        <dbReference type="ARBA" id="ARBA00022694"/>
    </source>
</evidence>
<feature type="domain" description="Pop1 N-terminal" evidence="5">
    <location>
        <begin position="70"/>
        <end position="153"/>
    </location>
</feature>
<dbReference type="InterPro" id="IPR055079">
    <property type="entry name" value="POP1_C"/>
</dbReference>
<dbReference type="GO" id="GO:0001682">
    <property type="term" value="P:tRNA 5'-leader removal"/>
    <property type="evidence" value="ECO:0007669"/>
    <property type="project" value="InterPro"/>
</dbReference>
<evidence type="ECO:0000259" key="7">
    <source>
        <dbReference type="Pfam" id="PF22770"/>
    </source>
</evidence>
<accession>A0A7E4VXJ8</accession>
<dbReference type="GO" id="GO:0000172">
    <property type="term" value="C:ribonuclease MRP complex"/>
    <property type="evidence" value="ECO:0007669"/>
    <property type="project" value="InterPro"/>
</dbReference>
<dbReference type="InterPro" id="IPR012590">
    <property type="entry name" value="POPLD_dom"/>
</dbReference>
<dbReference type="WBParaSite" id="Pan_g4666.t1">
    <property type="protein sequence ID" value="Pan_g4666.t1"/>
    <property type="gene ID" value="Pan_g4666"/>
</dbReference>
<dbReference type="InterPro" id="IPR009723">
    <property type="entry name" value="Pop1_N"/>
</dbReference>
<evidence type="ECO:0000256" key="1">
    <source>
        <dbReference type="ARBA" id="ARBA00004123"/>
    </source>
</evidence>
<reference evidence="8" key="1">
    <citation type="journal article" date="2013" name="Genetics">
        <title>The draft genome and transcriptome of Panagrellus redivivus are shaped by the harsh demands of a free-living lifestyle.</title>
        <authorList>
            <person name="Srinivasan J."/>
            <person name="Dillman A.R."/>
            <person name="Macchietto M.G."/>
            <person name="Heikkinen L."/>
            <person name="Lakso M."/>
            <person name="Fracchia K.M."/>
            <person name="Antoshechkin I."/>
            <person name="Mortazavi A."/>
            <person name="Wong G."/>
            <person name="Sternberg P.W."/>
        </authorList>
    </citation>
    <scope>NUCLEOTIDE SEQUENCE [LARGE SCALE GENOMIC DNA]</scope>
    <source>
        <strain evidence="8">MT8872</strain>
    </source>
</reference>
<feature type="domain" description="POP1 C-terminal" evidence="7">
    <location>
        <begin position="405"/>
        <end position="576"/>
    </location>
</feature>
<keyword evidence="8" id="KW-1185">Reference proteome</keyword>
<dbReference type="PANTHER" id="PTHR22731">
    <property type="entry name" value="RIBONUCLEASES P/MRP PROTEIN SUBUNIT POP1"/>
    <property type="match status" value="1"/>
</dbReference>
<evidence type="ECO:0000256" key="3">
    <source>
        <dbReference type="ARBA" id="ARBA00023242"/>
    </source>
</evidence>
<name>A0A7E4VXJ8_PANRE</name>
<evidence type="ECO:0000259" key="5">
    <source>
        <dbReference type="Pfam" id="PF06978"/>
    </source>
</evidence>
<protein>
    <submittedName>
        <fullName evidence="9">Ribonucleases P/MRP protein subunit POP1</fullName>
    </submittedName>
</protein>
<evidence type="ECO:0000259" key="6">
    <source>
        <dbReference type="Pfam" id="PF08170"/>
    </source>
</evidence>
<keyword evidence="3" id="KW-0539">Nucleus</keyword>
<reference evidence="9" key="2">
    <citation type="submission" date="2020-10" db="UniProtKB">
        <authorList>
            <consortium name="WormBaseParasite"/>
        </authorList>
    </citation>
    <scope>IDENTIFICATION</scope>
</reference>
<dbReference type="Pfam" id="PF06978">
    <property type="entry name" value="POP1_N"/>
    <property type="match status" value="1"/>
</dbReference>
<dbReference type="GO" id="GO:0005655">
    <property type="term" value="C:nucleolar ribonuclease P complex"/>
    <property type="evidence" value="ECO:0007669"/>
    <property type="project" value="InterPro"/>
</dbReference>
<evidence type="ECO:0000313" key="9">
    <source>
        <dbReference type="WBParaSite" id="Pan_g4666.t1"/>
    </source>
</evidence>
<dbReference type="InterPro" id="IPR039182">
    <property type="entry name" value="Pop1"/>
</dbReference>
<feature type="region of interest" description="Disordered" evidence="4">
    <location>
        <begin position="432"/>
        <end position="454"/>
    </location>
</feature>
<organism evidence="8 9">
    <name type="scientific">Panagrellus redivivus</name>
    <name type="common">Microworm</name>
    <dbReference type="NCBI Taxonomy" id="6233"/>
    <lineage>
        <taxon>Eukaryota</taxon>
        <taxon>Metazoa</taxon>
        <taxon>Ecdysozoa</taxon>
        <taxon>Nematoda</taxon>
        <taxon>Chromadorea</taxon>
        <taxon>Rhabditida</taxon>
        <taxon>Tylenchina</taxon>
        <taxon>Panagrolaimomorpha</taxon>
        <taxon>Panagrolaimoidea</taxon>
        <taxon>Panagrolaimidae</taxon>
        <taxon>Panagrellus</taxon>
    </lineage>
</organism>
<dbReference type="Pfam" id="PF08170">
    <property type="entry name" value="POPLD"/>
    <property type="match status" value="1"/>
</dbReference>
<evidence type="ECO:0000313" key="8">
    <source>
        <dbReference type="Proteomes" id="UP000492821"/>
    </source>
</evidence>
<dbReference type="AlphaFoldDB" id="A0A7E4VXJ8"/>
<comment type="subcellular location">
    <subcellularLocation>
        <location evidence="1">Nucleus</location>
    </subcellularLocation>
</comment>